<dbReference type="InterPro" id="IPR029044">
    <property type="entry name" value="Nucleotide-diphossugar_trans"/>
</dbReference>
<dbReference type="PANTHER" id="PTHR43685">
    <property type="entry name" value="GLYCOSYLTRANSFERASE"/>
    <property type="match status" value="1"/>
</dbReference>
<protein>
    <submittedName>
        <fullName evidence="2">Spore coat polysaccharide biosynthesis protein SpsA</fullName>
    </submittedName>
</protein>
<sequence length="416" mass="46897">MTDKPAFSIVLATYGRGLHIAPTVEAVLRQDFDDFELLVVGDGCKDETESVVRSFSDRRITWHNLPQNMGSQSFPNNEGIRIARGEWIAYLGHDDIWTRDHLSRIRAASLHDKSADFAVSGCVYHTPPGTGIYYVHGLFKESDNIAGYFFPPSSIAHRRDVTERIGPWQDPRSIAKSVDYDFMQRALKAGMKFVSTGVITVHKFAAGHRYLSYLRVSSDEQRDMLAALINGTAPEPAEIVKTAMEANTFMLTDSTDYEKTYKPGVVFETNRQNKGLSRPPLSPLNKCTIIRQTHEARALDWQGFAHKRPEFRWSGPNPRPKILIPYTGQRAHITLEALTKNLSELTMYVEDRRVESRIRKGLFGKSRIRAEIPLKADDYTVLTLDKPTVPLSSLHKGKDDRPVGVAIANIVLDPIF</sequence>
<proteinExistence type="predicted"/>
<dbReference type="PANTHER" id="PTHR43685:SF11">
    <property type="entry name" value="GLYCOSYLTRANSFERASE TAGX-RELATED"/>
    <property type="match status" value="1"/>
</dbReference>
<dbReference type="Pfam" id="PF00535">
    <property type="entry name" value="Glycos_transf_2"/>
    <property type="match status" value="1"/>
</dbReference>
<comment type="caution">
    <text evidence="2">The sequence shown here is derived from an EMBL/GenBank/DDBJ whole genome shotgun (WGS) entry which is preliminary data.</text>
</comment>
<keyword evidence="3" id="KW-1185">Reference proteome</keyword>
<name>A0A090MNJ7_AFIFE</name>
<reference evidence="2 3" key="1">
    <citation type="journal article" date="2014" name="Genome Announc.">
        <title>Genome Sequence of Afipia felis Strain 76713, Isolated in Hospital Water Using an Amoeba Co-Culture Procedure.</title>
        <authorList>
            <person name="Benamar S."/>
            <person name="La Scola B."/>
            <person name="Croce O."/>
        </authorList>
    </citation>
    <scope>NUCLEOTIDE SEQUENCE [LARGE SCALE GENOMIC DNA]</scope>
    <source>
        <strain evidence="2 3">76713</strain>
    </source>
</reference>
<dbReference type="RefSeq" id="WP_009340305.1">
    <property type="nucleotide sequence ID" value="NZ_CCAZ020000001.1"/>
</dbReference>
<dbReference type="STRING" id="1035.BN961_02396"/>
<organism evidence="2 3">
    <name type="scientific">Afipia felis</name>
    <name type="common">Cat scratch disease bacillus</name>
    <dbReference type="NCBI Taxonomy" id="1035"/>
    <lineage>
        <taxon>Bacteria</taxon>
        <taxon>Pseudomonadati</taxon>
        <taxon>Pseudomonadota</taxon>
        <taxon>Alphaproteobacteria</taxon>
        <taxon>Hyphomicrobiales</taxon>
        <taxon>Nitrobacteraceae</taxon>
        <taxon>Afipia</taxon>
    </lineage>
</organism>
<dbReference type="InterPro" id="IPR001173">
    <property type="entry name" value="Glyco_trans_2-like"/>
</dbReference>
<evidence type="ECO:0000313" key="3">
    <source>
        <dbReference type="Proteomes" id="UP000035762"/>
    </source>
</evidence>
<dbReference type="AlphaFoldDB" id="A0A090MNJ7"/>
<dbReference type="SUPFAM" id="SSF53448">
    <property type="entry name" value="Nucleotide-diphospho-sugar transferases"/>
    <property type="match status" value="1"/>
</dbReference>
<dbReference type="Proteomes" id="UP000035762">
    <property type="component" value="Unassembled WGS sequence"/>
</dbReference>
<evidence type="ECO:0000313" key="2">
    <source>
        <dbReference type="EMBL" id="CEG08975.1"/>
    </source>
</evidence>
<dbReference type="Gene3D" id="3.90.550.10">
    <property type="entry name" value="Spore Coat Polysaccharide Biosynthesis Protein SpsA, Chain A"/>
    <property type="match status" value="1"/>
</dbReference>
<evidence type="ECO:0000259" key="1">
    <source>
        <dbReference type="Pfam" id="PF00535"/>
    </source>
</evidence>
<feature type="domain" description="Glycosyltransferase 2-like" evidence="1">
    <location>
        <begin position="8"/>
        <end position="133"/>
    </location>
</feature>
<dbReference type="EMBL" id="CCAZ020000001">
    <property type="protein sequence ID" value="CEG08975.1"/>
    <property type="molecule type" value="Genomic_DNA"/>
</dbReference>
<dbReference type="InterPro" id="IPR050834">
    <property type="entry name" value="Glycosyltransf_2"/>
</dbReference>
<accession>A0A090MNJ7</accession>
<gene>
    <name evidence="2" type="primary">spsA</name>
    <name evidence="2" type="ORF">BN961_02396</name>
</gene>